<evidence type="ECO:0000256" key="1">
    <source>
        <dbReference type="SAM" id="MobiDB-lite"/>
    </source>
</evidence>
<feature type="region of interest" description="Disordered" evidence="1">
    <location>
        <begin position="1"/>
        <end position="90"/>
    </location>
</feature>
<reference evidence="3" key="2">
    <citation type="journal article" date="2008" name="Nucleic Acids Res.">
        <title>The rice annotation project database (RAP-DB): 2008 update.</title>
        <authorList>
            <consortium name="The rice annotation project (RAP)"/>
        </authorList>
    </citation>
    <scope>GENOME REANNOTATION</scope>
    <source>
        <strain evidence="3">cv. Nipponbare</strain>
    </source>
</reference>
<evidence type="ECO:0000313" key="3">
    <source>
        <dbReference type="Proteomes" id="UP000000763"/>
    </source>
</evidence>
<evidence type="ECO:0000313" key="2">
    <source>
        <dbReference type="EMBL" id="BAD05465.1"/>
    </source>
</evidence>
<proteinExistence type="predicted"/>
<sequence length="132" mass="13897">MGAGRPPGAGRTRRRGTRGGEGAAARAPARCAKAAGGAAGRKREARRRESRARGSAGRRSRGLAARGSAVARREWEAGRKTRKRGLGTTTTERILRAEIGRRLSASANGTGADIAPAWRARRDVAGPQRQCT</sequence>
<accession>Q6Z9A9</accession>
<name>Q6Z9A9_ORYSJ</name>
<gene>
    <name evidence="2" type="primary">P0682A06.9</name>
</gene>
<dbReference type="Proteomes" id="UP000000763">
    <property type="component" value="Chromosome 8"/>
</dbReference>
<reference evidence="3" key="1">
    <citation type="journal article" date="2005" name="Nature">
        <title>The map-based sequence of the rice genome.</title>
        <authorList>
            <consortium name="International rice genome sequencing project (IRGSP)"/>
            <person name="Matsumoto T."/>
            <person name="Wu J."/>
            <person name="Kanamori H."/>
            <person name="Katayose Y."/>
            <person name="Fujisawa M."/>
            <person name="Namiki N."/>
            <person name="Mizuno H."/>
            <person name="Yamamoto K."/>
            <person name="Antonio B.A."/>
            <person name="Baba T."/>
            <person name="Sakata K."/>
            <person name="Nagamura Y."/>
            <person name="Aoki H."/>
            <person name="Arikawa K."/>
            <person name="Arita K."/>
            <person name="Bito T."/>
            <person name="Chiden Y."/>
            <person name="Fujitsuka N."/>
            <person name="Fukunaka R."/>
            <person name="Hamada M."/>
            <person name="Harada C."/>
            <person name="Hayashi A."/>
            <person name="Hijishita S."/>
            <person name="Honda M."/>
            <person name="Hosokawa S."/>
            <person name="Ichikawa Y."/>
            <person name="Idonuma A."/>
            <person name="Iijima M."/>
            <person name="Ikeda M."/>
            <person name="Ikeno M."/>
            <person name="Ito K."/>
            <person name="Ito S."/>
            <person name="Ito T."/>
            <person name="Ito Y."/>
            <person name="Ito Y."/>
            <person name="Iwabuchi A."/>
            <person name="Kamiya K."/>
            <person name="Karasawa W."/>
            <person name="Kurita K."/>
            <person name="Katagiri S."/>
            <person name="Kikuta A."/>
            <person name="Kobayashi H."/>
            <person name="Kobayashi N."/>
            <person name="Machita K."/>
            <person name="Maehara T."/>
            <person name="Masukawa M."/>
            <person name="Mizubayashi T."/>
            <person name="Mukai Y."/>
            <person name="Nagasaki H."/>
            <person name="Nagata Y."/>
            <person name="Naito S."/>
            <person name="Nakashima M."/>
            <person name="Nakama Y."/>
            <person name="Nakamichi Y."/>
            <person name="Nakamura M."/>
            <person name="Meguro A."/>
            <person name="Negishi M."/>
            <person name="Ohta I."/>
            <person name="Ohta T."/>
            <person name="Okamoto M."/>
            <person name="Ono N."/>
            <person name="Saji S."/>
            <person name="Sakaguchi M."/>
            <person name="Sakai K."/>
            <person name="Shibata M."/>
            <person name="Shimokawa T."/>
            <person name="Song J."/>
            <person name="Takazaki Y."/>
            <person name="Terasawa K."/>
            <person name="Tsugane M."/>
            <person name="Tsuji K."/>
            <person name="Ueda S."/>
            <person name="Waki K."/>
            <person name="Yamagata H."/>
            <person name="Yamamoto M."/>
            <person name="Yamamoto S."/>
            <person name="Yamane H."/>
            <person name="Yoshiki S."/>
            <person name="Yoshihara R."/>
            <person name="Yukawa K."/>
            <person name="Zhong H."/>
            <person name="Yano M."/>
            <person name="Yuan Q."/>
            <person name="Ouyang S."/>
            <person name="Liu J."/>
            <person name="Jones K.M."/>
            <person name="Gansberger K."/>
            <person name="Moffat K."/>
            <person name="Hill J."/>
            <person name="Bera J."/>
            <person name="Fadrosh D."/>
            <person name="Jin S."/>
            <person name="Johri S."/>
            <person name="Kim M."/>
            <person name="Overton L."/>
            <person name="Reardon M."/>
            <person name="Tsitrin T."/>
            <person name="Vuong H."/>
            <person name="Weaver B."/>
            <person name="Ciecko A."/>
            <person name="Tallon L."/>
            <person name="Jackson J."/>
            <person name="Pai G."/>
            <person name="Aken S.V."/>
            <person name="Utterback T."/>
            <person name="Reidmuller S."/>
            <person name="Feldblyum T."/>
            <person name="Hsiao J."/>
            <person name="Zismann V."/>
            <person name="Iobst S."/>
            <person name="de Vazeille A.R."/>
            <person name="Buell C.R."/>
            <person name="Ying K."/>
            <person name="Li Y."/>
            <person name="Lu T."/>
            <person name="Huang Y."/>
            <person name="Zhao Q."/>
            <person name="Feng Q."/>
            <person name="Zhang L."/>
            <person name="Zhu J."/>
            <person name="Weng Q."/>
            <person name="Mu J."/>
            <person name="Lu Y."/>
            <person name="Fan D."/>
            <person name="Liu Y."/>
            <person name="Guan J."/>
            <person name="Zhang Y."/>
            <person name="Yu S."/>
            <person name="Liu X."/>
            <person name="Zhang Y."/>
            <person name="Hong G."/>
            <person name="Han B."/>
            <person name="Choisne N."/>
            <person name="Demange N."/>
            <person name="Orjeda G."/>
            <person name="Samain S."/>
            <person name="Cattolico L."/>
            <person name="Pelletier E."/>
            <person name="Couloux A."/>
            <person name="Segurens B."/>
            <person name="Wincker P."/>
            <person name="D'Hont A."/>
            <person name="Scarpelli C."/>
            <person name="Weissenbach J."/>
            <person name="Salanoubat M."/>
            <person name="Quetier F."/>
            <person name="Yu Y."/>
            <person name="Kim H.R."/>
            <person name="Rambo T."/>
            <person name="Currie J."/>
            <person name="Collura K."/>
            <person name="Luo M."/>
            <person name="Yang T."/>
            <person name="Ammiraju J.S.S."/>
            <person name="Engler F."/>
            <person name="Soderlund C."/>
            <person name="Wing R.A."/>
            <person name="Palmer L.E."/>
            <person name="de la Bastide M."/>
            <person name="Spiegel L."/>
            <person name="Nascimento L."/>
            <person name="Zutavern T."/>
            <person name="O'Shaughnessy A."/>
            <person name="Dike S."/>
            <person name="Dedhia N."/>
            <person name="Preston R."/>
            <person name="Balija V."/>
            <person name="McCombie W.R."/>
            <person name="Chow T."/>
            <person name="Chen H."/>
            <person name="Chung M."/>
            <person name="Chen C."/>
            <person name="Shaw J."/>
            <person name="Wu H."/>
            <person name="Hsiao K."/>
            <person name="Chao Y."/>
            <person name="Chu M."/>
            <person name="Cheng C."/>
            <person name="Hour A."/>
            <person name="Lee P."/>
            <person name="Lin S."/>
            <person name="Lin Y."/>
            <person name="Liou J."/>
            <person name="Liu S."/>
            <person name="Hsing Y."/>
            <person name="Raghuvanshi S."/>
            <person name="Mohanty A."/>
            <person name="Bharti A.K."/>
            <person name="Gaur A."/>
            <person name="Gupta V."/>
            <person name="Kumar D."/>
            <person name="Ravi V."/>
            <person name="Vij S."/>
            <person name="Kapur A."/>
            <person name="Khurana P."/>
            <person name="Khurana P."/>
            <person name="Khurana J.P."/>
            <person name="Tyagi A.K."/>
            <person name="Gaikwad K."/>
            <person name="Singh A."/>
            <person name="Dalal V."/>
            <person name="Srivastava S."/>
            <person name="Dixit A."/>
            <person name="Pal A.K."/>
            <person name="Ghazi I.A."/>
            <person name="Yadav M."/>
            <person name="Pandit A."/>
            <person name="Bhargava A."/>
            <person name="Sureshbabu K."/>
            <person name="Batra K."/>
            <person name="Sharma T.R."/>
            <person name="Mohapatra T."/>
            <person name="Singh N.K."/>
            <person name="Messing J."/>
            <person name="Nelson A.B."/>
            <person name="Fuks G."/>
            <person name="Kavchok S."/>
            <person name="Keizer G."/>
            <person name="Linton E."/>
            <person name="Llaca V."/>
            <person name="Song R."/>
            <person name="Tanyolac B."/>
            <person name="Young S."/>
            <person name="Ho-Il K."/>
            <person name="Hahn J.H."/>
            <person name="Sangsakoo G."/>
            <person name="Vanavichit A."/>
            <person name="de Mattos Luiz.A.T."/>
            <person name="Zimmer P.D."/>
            <person name="Malone G."/>
            <person name="Dellagostin O."/>
            <person name="de Oliveira A.C."/>
            <person name="Bevan M."/>
            <person name="Bancroft I."/>
            <person name="Minx P."/>
            <person name="Cordum H."/>
            <person name="Wilson R."/>
            <person name="Cheng Z."/>
            <person name="Jin W."/>
            <person name="Jiang J."/>
            <person name="Leong S.A."/>
            <person name="Iwama H."/>
            <person name="Gojobori T."/>
            <person name="Itoh T."/>
            <person name="Niimura Y."/>
            <person name="Fujii Y."/>
            <person name="Habara T."/>
            <person name="Sakai H."/>
            <person name="Sato Y."/>
            <person name="Wilson G."/>
            <person name="Kumar K."/>
            <person name="McCouch S."/>
            <person name="Juretic N."/>
            <person name="Hoen D."/>
            <person name="Wright S."/>
            <person name="Bruskiewich R."/>
            <person name="Bureau T."/>
            <person name="Miyao A."/>
            <person name="Hirochika H."/>
            <person name="Nishikawa T."/>
            <person name="Kadowaki K."/>
            <person name="Sugiura M."/>
            <person name="Burr B."/>
            <person name="Sasaki T."/>
        </authorList>
    </citation>
    <scope>NUCLEOTIDE SEQUENCE [LARGE SCALE GENOMIC DNA]</scope>
    <source>
        <strain evidence="3">cv. Nipponbare</strain>
    </source>
</reference>
<feature type="compositionally biased region" description="Low complexity" evidence="1">
    <location>
        <begin position="23"/>
        <end position="36"/>
    </location>
</feature>
<feature type="compositionally biased region" description="Basic residues" evidence="1">
    <location>
        <begin position="43"/>
        <end position="61"/>
    </location>
</feature>
<dbReference type="EMBL" id="AP004705">
    <property type="protein sequence ID" value="BAD05465.1"/>
    <property type="molecule type" value="Genomic_DNA"/>
</dbReference>
<dbReference type="AlphaFoldDB" id="Q6Z9A9"/>
<organism evidence="2 3">
    <name type="scientific">Oryza sativa subsp. japonica</name>
    <name type="common">Rice</name>
    <dbReference type="NCBI Taxonomy" id="39947"/>
    <lineage>
        <taxon>Eukaryota</taxon>
        <taxon>Viridiplantae</taxon>
        <taxon>Streptophyta</taxon>
        <taxon>Embryophyta</taxon>
        <taxon>Tracheophyta</taxon>
        <taxon>Spermatophyta</taxon>
        <taxon>Magnoliopsida</taxon>
        <taxon>Liliopsida</taxon>
        <taxon>Poales</taxon>
        <taxon>Poaceae</taxon>
        <taxon>BOP clade</taxon>
        <taxon>Oryzoideae</taxon>
        <taxon>Oryzeae</taxon>
        <taxon>Oryzinae</taxon>
        <taxon>Oryza</taxon>
        <taxon>Oryza sativa</taxon>
    </lineage>
</organism>
<protein>
    <submittedName>
        <fullName evidence="2">Uncharacterized protein</fullName>
    </submittedName>
</protein>